<feature type="region of interest" description="Disordered" evidence="1">
    <location>
        <begin position="134"/>
        <end position="161"/>
    </location>
</feature>
<evidence type="ECO:0000313" key="3">
    <source>
        <dbReference type="Proteomes" id="UP001164776"/>
    </source>
</evidence>
<dbReference type="EMBL" id="MU629420">
    <property type="protein sequence ID" value="KAJ1257360.1"/>
    <property type="molecule type" value="Genomic_DNA"/>
</dbReference>
<evidence type="ECO:0000313" key="2">
    <source>
        <dbReference type="EMBL" id="KAJ1257360.1"/>
    </source>
</evidence>
<evidence type="ECO:0000256" key="1">
    <source>
        <dbReference type="SAM" id="MobiDB-lite"/>
    </source>
</evidence>
<proteinExistence type="predicted"/>
<comment type="caution">
    <text evidence="2">The sequence shown here is derived from an EMBL/GenBank/DDBJ whole genome shotgun (WGS) entry which is preliminary data.</text>
</comment>
<sequence>MGKPRRSGLRSKWHRQPSPPPPSTDGETARRNGTQQASVGVGGDPASGGATAATCGRHGEMDTIVAAHRVAASCAEAKASSAAEAETGEARRDTAAAAAKRRRAAVGWSGEPKLFYPKRAPGVPAWCRLPGGQHRLDASHVPSPESQNTSSLQQTREAETRFPSQRAVLELNQNRSRRACVLPCCTTATNKHRGPLSQYRRRCRRHRPRTLGSPVPWPAPTGGKIMASSPLALPGLRLRIYLWRSADVAVCWMAAQHYSRCLCFW</sequence>
<dbReference type="AlphaFoldDB" id="A0A9W7XDW7"/>
<organism evidence="2 3">
    <name type="scientific">Paspalum vaginatum</name>
    <name type="common">seashore paspalum</name>
    <dbReference type="NCBI Taxonomy" id="158149"/>
    <lineage>
        <taxon>Eukaryota</taxon>
        <taxon>Viridiplantae</taxon>
        <taxon>Streptophyta</taxon>
        <taxon>Embryophyta</taxon>
        <taxon>Tracheophyta</taxon>
        <taxon>Spermatophyta</taxon>
        <taxon>Magnoliopsida</taxon>
        <taxon>Liliopsida</taxon>
        <taxon>Poales</taxon>
        <taxon>Poaceae</taxon>
        <taxon>PACMAD clade</taxon>
        <taxon>Panicoideae</taxon>
        <taxon>Andropogonodae</taxon>
        <taxon>Paspaleae</taxon>
        <taxon>Paspalinae</taxon>
        <taxon>Paspalum</taxon>
    </lineage>
</organism>
<name>A0A9W7XDW7_9POAL</name>
<feature type="compositionally biased region" description="Basic residues" evidence="1">
    <location>
        <begin position="1"/>
        <end position="15"/>
    </location>
</feature>
<dbReference type="Proteomes" id="UP001164776">
    <property type="component" value="Unassembled WGS sequence"/>
</dbReference>
<reference evidence="2 3" key="1">
    <citation type="submission" date="2022-10" db="EMBL/GenBank/DDBJ databases">
        <title>WGS assembly of Paspalum vaginatum 540-79.</title>
        <authorList>
            <person name="Sun G."/>
            <person name="Wase N."/>
            <person name="Shu S."/>
            <person name="Jenkins J."/>
            <person name="Zhou B."/>
            <person name="Torres-Rodriguez J."/>
            <person name="Chen C."/>
            <person name="Sandor L."/>
            <person name="Plott C."/>
            <person name="Yoshinga Y."/>
            <person name="Daum C."/>
            <person name="Qi P."/>
            <person name="Barry K."/>
            <person name="Lipzen A."/>
            <person name="Berry L."/>
            <person name="Pedersen C."/>
            <person name="Gottilla T."/>
            <person name="Foltz A."/>
            <person name="Yu H."/>
            <person name="O'Malley R."/>
            <person name="Zhang C."/>
            <person name="Devos K."/>
            <person name="Sigmon B."/>
            <person name="Yu B."/>
            <person name="Obata T."/>
            <person name="Schmutz J."/>
            <person name="Schnable J."/>
        </authorList>
    </citation>
    <scope>NUCLEOTIDE SEQUENCE [LARGE SCALE GENOMIC DNA]</scope>
    <source>
        <strain evidence="3">cv. 540-79</strain>
    </source>
</reference>
<protein>
    <submittedName>
        <fullName evidence="2">Uncharacterized protein</fullName>
    </submittedName>
</protein>
<feature type="region of interest" description="Disordered" evidence="1">
    <location>
        <begin position="1"/>
        <end position="55"/>
    </location>
</feature>
<gene>
    <name evidence="2" type="ORF">BS78_K085900</name>
</gene>
<feature type="compositionally biased region" description="Polar residues" evidence="1">
    <location>
        <begin position="144"/>
        <end position="155"/>
    </location>
</feature>
<accession>A0A9W7XDW7</accession>
<keyword evidence="3" id="KW-1185">Reference proteome</keyword>